<protein>
    <submittedName>
        <fullName evidence="1">Uncharacterized protein</fullName>
    </submittedName>
</protein>
<reference evidence="1" key="1">
    <citation type="submission" date="2023-07" db="EMBL/GenBank/DDBJ databases">
        <title>Sorghum-associated microbial communities from plants grown in Nebraska, USA.</title>
        <authorList>
            <person name="Schachtman D."/>
        </authorList>
    </citation>
    <scope>NUCLEOTIDE SEQUENCE</scope>
    <source>
        <strain evidence="1">DS3754</strain>
    </source>
</reference>
<gene>
    <name evidence="1" type="ORF">J2W31_005955</name>
</gene>
<evidence type="ECO:0000313" key="1">
    <source>
        <dbReference type="EMBL" id="MDP9896814.1"/>
    </source>
</evidence>
<sequence>MALHAQFSGEHANDVGQHPTLAVIVQLAFV</sequence>
<accession>A0AAW8D266</accession>
<dbReference type="AlphaFoldDB" id="A0AAW8D266"/>
<dbReference type="EMBL" id="JAUSRD010000021">
    <property type="protein sequence ID" value="MDP9896814.1"/>
    <property type="molecule type" value="Genomic_DNA"/>
</dbReference>
<name>A0AAW8D266_9BURK</name>
<dbReference type="Proteomes" id="UP001242045">
    <property type="component" value="Unassembled WGS sequence"/>
</dbReference>
<proteinExistence type="predicted"/>
<comment type="caution">
    <text evidence="1">The sequence shown here is derived from an EMBL/GenBank/DDBJ whole genome shotgun (WGS) entry which is preliminary data.</text>
</comment>
<evidence type="ECO:0000313" key="2">
    <source>
        <dbReference type="Proteomes" id="UP001242045"/>
    </source>
</evidence>
<organism evidence="1 2">
    <name type="scientific">Variovorax boronicumulans</name>
    <dbReference type="NCBI Taxonomy" id="436515"/>
    <lineage>
        <taxon>Bacteria</taxon>
        <taxon>Pseudomonadati</taxon>
        <taxon>Pseudomonadota</taxon>
        <taxon>Betaproteobacteria</taxon>
        <taxon>Burkholderiales</taxon>
        <taxon>Comamonadaceae</taxon>
        <taxon>Variovorax</taxon>
    </lineage>
</organism>